<dbReference type="Proteomes" id="UP001196413">
    <property type="component" value="Unassembled WGS sequence"/>
</dbReference>
<evidence type="ECO:0000313" key="2">
    <source>
        <dbReference type="Proteomes" id="UP001196413"/>
    </source>
</evidence>
<proteinExistence type="predicted"/>
<dbReference type="EMBL" id="JAHQIW010000448">
    <property type="protein sequence ID" value="KAJ1348169.1"/>
    <property type="molecule type" value="Genomic_DNA"/>
</dbReference>
<dbReference type="AlphaFoldDB" id="A0AAD5MIC1"/>
<organism evidence="1 2">
    <name type="scientific">Parelaphostrongylus tenuis</name>
    <name type="common">Meningeal worm</name>
    <dbReference type="NCBI Taxonomy" id="148309"/>
    <lineage>
        <taxon>Eukaryota</taxon>
        <taxon>Metazoa</taxon>
        <taxon>Ecdysozoa</taxon>
        <taxon>Nematoda</taxon>
        <taxon>Chromadorea</taxon>
        <taxon>Rhabditida</taxon>
        <taxon>Rhabditina</taxon>
        <taxon>Rhabditomorpha</taxon>
        <taxon>Strongyloidea</taxon>
        <taxon>Metastrongylidae</taxon>
        <taxon>Parelaphostrongylus</taxon>
    </lineage>
</organism>
<keyword evidence="2" id="KW-1185">Reference proteome</keyword>
<gene>
    <name evidence="1" type="ORF">KIN20_003413</name>
</gene>
<name>A0AAD5MIC1_PARTN</name>
<reference evidence="1" key="1">
    <citation type="submission" date="2021-06" db="EMBL/GenBank/DDBJ databases">
        <title>Parelaphostrongylus tenuis whole genome reference sequence.</title>
        <authorList>
            <person name="Garwood T.J."/>
            <person name="Larsen P.A."/>
            <person name="Fountain-Jones N.M."/>
            <person name="Garbe J.R."/>
            <person name="Macchietto M.G."/>
            <person name="Kania S.A."/>
            <person name="Gerhold R.W."/>
            <person name="Richards J.E."/>
            <person name="Wolf T.M."/>
        </authorList>
    </citation>
    <scope>NUCLEOTIDE SEQUENCE</scope>
    <source>
        <strain evidence="1">MNPRO001-30</strain>
        <tissue evidence="1">Meninges</tissue>
    </source>
</reference>
<protein>
    <submittedName>
        <fullName evidence="1">Uncharacterized protein</fullName>
    </submittedName>
</protein>
<evidence type="ECO:0000313" key="1">
    <source>
        <dbReference type="EMBL" id="KAJ1348169.1"/>
    </source>
</evidence>
<accession>A0AAD5MIC1</accession>
<sequence length="50" mass="5385">MDGCRMAESGGDTSDFHAGLQSSVGGFDKSWTFSTLRSQLSFLGYSTNDE</sequence>
<comment type="caution">
    <text evidence="1">The sequence shown here is derived from an EMBL/GenBank/DDBJ whole genome shotgun (WGS) entry which is preliminary data.</text>
</comment>